<dbReference type="AlphaFoldDB" id="A0A645BSP5"/>
<sequence>MLDKETSIVILGNANATDLKEREAIVRTLEEGVIKVPYIDHNLIIENIEDSMEPNHKYITIPKEETNTSNVIPLDAFKNLSAVTETTNNDGVIDLSKFFNVN</sequence>
<gene>
    <name evidence="1" type="ORF">SDC9_115277</name>
</gene>
<dbReference type="EMBL" id="VSSQ01022205">
    <property type="protein sequence ID" value="MPM68345.1"/>
    <property type="molecule type" value="Genomic_DNA"/>
</dbReference>
<evidence type="ECO:0000313" key="1">
    <source>
        <dbReference type="EMBL" id="MPM68345.1"/>
    </source>
</evidence>
<reference evidence="1" key="1">
    <citation type="submission" date="2019-08" db="EMBL/GenBank/DDBJ databases">
        <authorList>
            <person name="Kucharzyk K."/>
            <person name="Murdoch R.W."/>
            <person name="Higgins S."/>
            <person name="Loffler F."/>
        </authorList>
    </citation>
    <scope>NUCLEOTIDE SEQUENCE</scope>
</reference>
<protein>
    <submittedName>
        <fullName evidence="1">Uncharacterized protein</fullName>
    </submittedName>
</protein>
<proteinExistence type="predicted"/>
<accession>A0A645BSP5</accession>
<comment type="caution">
    <text evidence="1">The sequence shown here is derived from an EMBL/GenBank/DDBJ whole genome shotgun (WGS) entry which is preliminary data.</text>
</comment>
<organism evidence="1">
    <name type="scientific">bioreactor metagenome</name>
    <dbReference type="NCBI Taxonomy" id="1076179"/>
    <lineage>
        <taxon>unclassified sequences</taxon>
        <taxon>metagenomes</taxon>
        <taxon>ecological metagenomes</taxon>
    </lineage>
</organism>
<name>A0A645BSP5_9ZZZZ</name>